<dbReference type="SFLD" id="SFLDS00003">
    <property type="entry name" value="Haloacid_Dehalogenase"/>
    <property type="match status" value="1"/>
</dbReference>
<organism evidence="5 6">
    <name type="scientific">Autumnicola tepida</name>
    <dbReference type="NCBI Taxonomy" id="3075595"/>
    <lineage>
        <taxon>Bacteria</taxon>
        <taxon>Pseudomonadati</taxon>
        <taxon>Bacteroidota</taxon>
        <taxon>Flavobacteriia</taxon>
        <taxon>Flavobacteriales</taxon>
        <taxon>Flavobacteriaceae</taxon>
        <taxon>Autumnicola</taxon>
    </lineage>
</organism>
<keyword evidence="2" id="KW-0378">Hydrolase</keyword>
<reference evidence="5 6" key="1">
    <citation type="submission" date="2023-09" db="EMBL/GenBank/DDBJ databases">
        <authorList>
            <person name="Rey-Velasco X."/>
        </authorList>
    </citation>
    <scope>NUCLEOTIDE SEQUENCE [LARGE SCALE GENOMIC DNA]</scope>
    <source>
        <strain evidence="5 6">F363</strain>
    </source>
</reference>
<dbReference type="SUPFAM" id="SSF56784">
    <property type="entry name" value="HAD-like"/>
    <property type="match status" value="1"/>
</dbReference>
<evidence type="ECO:0000259" key="4">
    <source>
        <dbReference type="PROSITE" id="PS51391"/>
    </source>
</evidence>
<keyword evidence="1" id="KW-0479">Metal-binding</keyword>
<name>A0ABU3CD11_9FLAO</name>
<dbReference type="InterPro" id="IPR051400">
    <property type="entry name" value="HAD-like_hydrolase"/>
</dbReference>
<protein>
    <submittedName>
        <fullName evidence="5">HAD hydrolase-like protein</fullName>
    </submittedName>
</protein>
<dbReference type="InterPro" id="IPR036412">
    <property type="entry name" value="HAD-like_sf"/>
</dbReference>
<dbReference type="Pfam" id="PF13419">
    <property type="entry name" value="HAD_2"/>
    <property type="match status" value="1"/>
</dbReference>
<keyword evidence="6" id="KW-1185">Reference proteome</keyword>
<dbReference type="Proteomes" id="UP001262889">
    <property type="component" value="Unassembled WGS sequence"/>
</dbReference>
<gene>
    <name evidence="5" type="ORF">RM553_14845</name>
</gene>
<dbReference type="RefSeq" id="WP_311535731.1">
    <property type="nucleotide sequence ID" value="NZ_JAVRHQ010000021.1"/>
</dbReference>
<evidence type="ECO:0000313" key="6">
    <source>
        <dbReference type="Proteomes" id="UP001262889"/>
    </source>
</evidence>
<dbReference type="SFLD" id="SFLDG01129">
    <property type="entry name" value="C1.5:_HAD__Beta-PGM__Phosphata"/>
    <property type="match status" value="1"/>
</dbReference>
<dbReference type="Gene3D" id="3.40.50.1000">
    <property type="entry name" value="HAD superfamily/HAD-like"/>
    <property type="match status" value="1"/>
</dbReference>
<dbReference type="InterPro" id="IPR006569">
    <property type="entry name" value="CID_dom"/>
</dbReference>
<dbReference type="PANTHER" id="PTHR46470">
    <property type="entry name" value="N-ACYLNEURAMINATE-9-PHOSPHATASE"/>
    <property type="match status" value="1"/>
</dbReference>
<evidence type="ECO:0000256" key="2">
    <source>
        <dbReference type="ARBA" id="ARBA00022801"/>
    </source>
</evidence>
<proteinExistence type="predicted"/>
<evidence type="ECO:0000256" key="3">
    <source>
        <dbReference type="ARBA" id="ARBA00022842"/>
    </source>
</evidence>
<dbReference type="PANTHER" id="PTHR46470:SF2">
    <property type="entry name" value="GLYCERALDEHYDE 3-PHOSPHATE PHOSPHATASE"/>
    <property type="match status" value="1"/>
</dbReference>
<evidence type="ECO:0000256" key="1">
    <source>
        <dbReference type="ARBA" id="ARBA00022723"/>
    </source>
</evidence>
<accession>A0ABU3CD11</accession>
<dbReference type="Gene3D" id="1.10.150.520">
    <property type="match status" value="1"/>
</dbReference>
<keyword evidence="3" id="KW-0460">Magnesium</keyword>
<dbReference type="PROSITE" id="PS51391">
    <property type="entry name" value="CID"/>
    <property type="match status" value="1"/>
</dbReference>
<dbReference type="InterPro" id="IPR023214">
    <property type="entry name" value="HAD_sf"/>
</dbReference>
<dbReference type="InterPro" id="IPR041492">
    <property type="entry name" value="HAD_2"/>
</dbReference>
<sequence length="210" mass="24191">MEKLLIFDLDNTIFPSASIPKEKVRELLNIFAETAACYYSEETTSKILEELKRNSFVSVFEKFNVSTEVKEAFASNFRKSTFQLKLESFDDFQLVNNLPHEKILVSEGFKELQEAKIRALKLETIFSEIHISNTLYASRPSKKDILKEVLHNKKIKPQDMYVIGDKAEAELKAGYQLGMTTIQVAKLNQPRSKFANFYIEDFSALETLLE</sequence>
<evidence type="ECO:0000313" key="5">
    <source>
        <dbReference type="EMBL" id="MDT0644112.1"/>
    </source>
</evidence>
<comment type="caution">
    <text evidence="5">The sequence shown here is derived from an EMBL/GenBank/DDBJ whole genome shotgun (WGS) entry which is preliminary data.</text>
</comment>
<dbReference type="EMBL" id="JAVRHQ010000021">
    <property type="protein sequence ID" value="MDT0644112.1"/>
    <property type="molecule type" value="Genomic_DNA"/>
</dbReference>
<feature type="domain" description="CID" evidence="4">
    <location>
        <begin position="1"/>
        <end position="55"/>
    </location>
</feature>